<comment type="caution">
    <text evidence="1">The sequence shown here is derived from an EMBL/GenBank/DDBJ whole genome shotgun (WGS) entry which is preliminary data.</text>
</comment>
<dbReference type="Proteomes" id="UP000692954">
    <property type="component" value="Unassembled WGS sequence"/>
</dbReference>
<evidence type="ECO:0000313" key="1">
    <source>
        <dbReference type="EMBL" id="CAD8106893.1"/>
    </source>
</evidence>
<organism evidence="1 2">
    <name type="scientific">Paramecium sonneborni</name>
    <dbReference type="NCBI Taxonomy" id="65129"/>
    <lineage>
        <taxon>Eukaryota</taxon>
        <taxon>Sar</taxon>
        <taxon>Alveolata</taxon>
        <taxon>Ciliophora</taxon>
        <taxon>Intramacronucleata</taxon>
        <taxon>Oligohymenophorea</taxon>
        <taxon>Peniculida</taxon>
        <taxon>Parameciidae</taxon>
        <taxon>Paramecium</taxon>
    </lineage>
</organism>
<dbReference type="AlphaFoldDB" id="A0A8S1PWF0"/>
<keyword evidence="2" id="KW-1185">Reference proteome</keyword>
<proteinExistence type="predicted"/>
<name>A0A8S1PWF0_9CILI</name>
<reference evidence="1" key="1">
    <citation type="submission" date="2021-01" db="EMBL/GenBank/DDBJ databases">
        <authorList>
            <consortium name="Genoscope - CEA"/>
            <person name="William W."/>
        </authorList>
    </citation>
    <scope>NUCLEOTIDE SEQUENCE</scope>
</reference>
<dbReference type="EMBL" id="CAJJDN010000088">
    <property type="protein sequence ID" value="CAD8106893.1"/>
    <property type="molecule type" value="Genomic_DNA"/>
</dbReference>
<sequence>MVYYKLLFSCENKMLRQFQQEEQIMSGTFLSFVQVAKHKQMKYILEVMIKQMQLILEDNATFK</sequence>
<evidence type="ECO:0000313" key="2">
    <source>
        <dbReference type="Proteomes" id="UP000692954"/>
    </source>
</evidence>
<protein>
    <submittedName>
        <fullName evidence="1">Uncharacterized protein</fullName>
    </submittedName>
</protein>
<accession>A0A8S1PWF0</accession>
<gene>
    <name evidence="1" type="ORF">PSON_ATCC_30995.1.T0880007</name>
</gene>